<dbReference type="Pfam" id="PF01535">
    <property type="entry name" value="PPR"/>
    <property type="match status" value="3"/>
</dbReference>
<proteinExistence type="inferred from homology"/>
<feature type="repeat" description="PPR" evidence="3">
    <location>
        <begin position="176"/>
        <end position="210"/>
    </location>
</feature>
<name>A0A2G5EHS6_AQUCA</name>
<dbReference type="AlphaFoldDB" id="A0A2G5EHS6"/>
<dbReference type="PROSITE" id="PS51375">
    <property type="entry name" value="PPR"/>
    <property type="match status" value="3"/>
</dbReference>
<dbReference type="GO" id="GO:0003729">
    <property type="term" value="F:mRNA binding"/>
    <property type="evidence" value="ECO:0007669"/>
    <property type="project" value="UniProtKB-ARBA"/>
</dbReference>
<dbReference type="GO" id="GO:0005739">
    <property type="term" value="C:mitochondrion"/>
    <property type="evidence" value="ECO:0007669"/>
    <property type="project" value="TreeGrafter"/>
</dbReference>
<dbReference type="STRING" id="218851.A0A2G5EHS6"/>
<dbReference type="SUPFAM" id="SSF48452">
    <property type="entry name" value="TPR-like"/>
    <property type="match status" value="1"/>
</dbReference>
<reference evidence="5 6" key="1">
    <citation type="submission" date="2017-09" db="EMBL/GenBank/DDBJ databases">
        <title>WGS assembly of Aquilegia coerulea Goldsmith.</title>
        <authorList>
            <person name="Hodges S."/>
            <person name="Kramer E."/>
            <person name="Nordborg M."/>
            <person name="Tomkins J."/>
            <person name="Borevitz J."/>
            <person name="Derieg N."/>
            <person name="Yan J."/>
            <person name="Mihaltcheva S."/>
            <person name="Hayes R.D."/>
            <person name="Rokhsar D."/>
        </authorList>
    </citation>
    <scope>NUCLEOTIDE SEQUENCE [LARGE SCALE GENOMIC DNA]</scope>
    <source>
        <strain evidence="6">cv. Goldsmith</strain>
    </source>
</reference>
<accession>A0A2G5EHS6</accession>
<dbReference type="OrthoDB" id="1890565at2759"/>
<dbReference type="Gene3D" id="1.25.40.10">
    <property type="entry name" value="Tetratricopeptide repeat domain"/>
    <property type="match status" value="2"/>
</dbReference>
<feature type="repeat" description="PPR" evidence="3">
    <location>
        <begin position="352"/>
        <end position="386"/>
    </location>
</feature>
<evidence type="ECO:0000256" key="2">
    <source>
        <dbReference type="ARBA" id="ARBA00022737"/>
    </source>
</evidence>
<gene>
    <name evidence="5" type="ORF">AQUCO_00800217v1</name>
</gene>
<dbReference type="EMBL" id="KZ305025">
    <property type="protein sequence ID" value="PIA55325.1"/>
    <property type="molecule type" value="Genomic_DNA"/>
</dbReference>
<comment type="similarity">
    <text evidence="1">Belongs to the PPR family. P subfamily.</text>
</comment>
<dbReference type="PANTHER" id="PTHR45717">
    <property type="entry name" value="OS12G0527900 PROTEIN"/>
    <property type="match status" value="1"/>
</dbReference>
<evidence type="ECO:0008006" key="7">
    <source>
        <dbReference type="Google" id="ProtNLM"/>
    </source>
</evidence>
<evidence type="ECO:0000256" key="3">
    <source>
        <dbReference type="PROSITE-ProRule" id="PRU00708"/>
    </source>
</evidence>
<organism evidence="5 6">
    <name type="scientific">Aquilegia coerulea</name>
    <name type="common">Rocky mountain columbine</name>
    <dbReference type="NCBI Taxonomy" id="218851"/>
    <lineage>
        <taxon>Eukaryota</taxon>
        <taxon>Viridiplantae</taxon>
        <taxon>Streptophyta</taxon>
        <taxon>Embryophyta</taxon>
        <taxon>Tracheophyta</taxon>
        <taxon>Spermatophyta</taxon>
        <taxon>Magnoliopsida</taxon>
        <taxon>Ranunculales</taxon>
        <taxon>Ranunculaceae</taxon>
        <taxon>Thalictroideae</taxon>
        <taxon>Aquilegia</taxon>
    </lineage>
</organism>
<dbReference type="PANTHER" id="PTHR45717:SF10">
    <property type="entry name" value="OS10G0501000 PROTEIN"/>
    <property type="match status" value="1"/>
</dbReference>
<dbReference type="InterPro" id="IPR002885">
    <property type="entry name" value="PPR_rpt"/>
</dbReference>
<keyword evidence="6" id="KW-1185">Reference proteome</keyword>
<feature type="repeat" description="PPR" evidence="3">
    <location>
        <begin position="141"/>
        <end position="175"/>
    </location>
</feature>
<protein>
    <recommendedName>
        <fullName evidence="7">Pentacotripeptide-repeat region of PRORP domain-containing protein</fullName>
    </recommendedName>
</protein>
<evidence type="ECO:0000313" key="6">
    <source>
        <dbReference type="Proteomes" id="UP000230069"/>
    </source>
</evidence>
<dbReference type="Pfam" id="PF13041">
    <property type="entry name" value="PPR_2"/>
    <property type="match status" value="1"/>
</dbReference>
<evidence type="ECO:0000256" key="1">
    <source>
        <dbReference type="ARBA" id="ARBA00007626"/>
    </source>
</evidence>
<evidence type="ECO:0000313" key="5">
    <source>
        <dbReference type="EMBL" id="PIA55325.1"/>
    </source>
</evidence>
<sequence length="499" mass="56835">MKLAFCSNGIKALPLSSRIRGFLLFSTETQTSKPKKIKKDTLYSRVIKVGNDQSVSVVPVLDQWANDGKHFTKNDLIIITRNLKGFKRFKHACETSQWLCNQRYFDPSPSDIAVNLDLISRIHGIEQAEKYFNYIPKESQEFPVYLSLLNCYANSKAVEKAEALMNKMKELGFMKTSMAYNVMGNLYTKVGQFEKLNPIMAEMRKEGIPPNKVTFSIRLSGYAATSNIDGIERTIQIMEAAPEVTMDWNCYAIAAKGYIKAGLIDKALEMLKKTEELSTGRKRKYAYDSLLALYADTGKKEELYRIWDQYKKSEKLYNSIYRRMIGSLLKLDDINGAEKILEEWESGNKSHDFRVPNLLVAVYCKNGVLENAEMLVNKAVEKGKKPYADTWGILATAYVEHNQIPKAVEALKAAFLKRRSGWKPHRDTLAACLAYMKQLGNAEKTEEFVRLLGAPGHMSINDCEKLLDYIYDKQEESKEMSEIDEDSMDSDDENVDETA</sequence>
<evidence type="ECO:0000256" key="4">
    <source>
        <dbReference type="SAM" id="MobiDB-lite"/>
    </source>
</evidence>
<keyword evidence="2" id="KW-0677">Repeat</keyword>
<dbReference type="NCBIfam" id="TIGR00756">
    <property type="entry name" value="PPR"/>
    <property type="match status" value="1"/>
</dbReference>
<dbReference type="FunCoup" id="A0A2G5EHS6">
    <property type="interactions" value="109"/>
</dbReference>
<feature type="compositionally biased region" description="Acidic residues" evidence="4">
    <location>
        <begin position="482"/>
        <end position="499"/>
    </location>
</feature>
<dbReference type="InterPro" id="IPR011990">
    <property type="entry name" value="TPR-like_helical_dom_sf"/>
</dbReference>
<dbReference type="Proteomes" id="UP000230069">
    <property type="component" value="Unassembled WGS sequence"/>
</dbReference>
<feature type="region of interest" description="Disordered" evidence="4">
    <location>
        <begin position="476"/>
        <end position="499"/>
    </location>
</feature>
<dbReference type="InParanoid" id="A0A2G5EHS6"/>